<sequence length="247" mass="27547">MELHIGTAGWQVTAAQRDAFPTEGTHLHRYAARLGAAEINSSFYRPHATATYARWRAQTPPGFRFAVKLPRAITHQARLREAGEALHTFLDQVAGLSDRLGCLLVQLPPSLRFDAVVADGFLRALRRRHAGDVVLEPRHASWFDEQADALLVQHHVARVLADPQLHPRGAAPGGWPGLVYLRLHGTPRVYTSAYEPGWLHRLAERIVQARRETAALWCIFDNTAEGHALRDAMALQQAVDARQEMTS</sequence>
<dbReference type="InterPro" id="IPR036520">
    <property type="entry name" value="UPF0759_sf"/>
</dbReference>
<dbReference type="PANTHER" id="PTHR30348">
    <property type="entry name" value="UNCHARACTERIZED PROTEIN YECE"/>
    <property type="match status" value="1"/>
</dbReference>
<comment type="caution">
    <text evidence="1">The sequence shown here is derived from an EMBL/GenBank/DDBJ whole genome shotgun (WGS) entry which is preliminary data.</text>
</comment>
<dbReference type="SUPFAM" id="SSF117396">
    <property type="entry name" value="TM1631-like"/>
    <property type="match status" value="1"/>
</dbReference>
<evidence type="ECO:0000313" key="2">
    <source>
        <dbReference type="Proteomes" id="UP000589716"/>
    </source>
</evidence>
<reference evidence="1 2" key="1">
    <citation type="submission" date="2020-07" db="EMBL/GenBank/DDBJ databases">
        <authorList>
            <person name="Maaloum M."/>
        </authorList>
    </citation>
    <scope>NUCLEOTIDE SEQUENCE [LARGE SCALE GENOMIC DNA]</scope>
    <source>
        <strain evidence="1 2">GCS-AN-3</strain>
    </source>
</reference>
<dbReference type="InterPro" id="IPR002763">
    <property type="entry name" value="DUF72"/>
</dbReference>
<protein>
    <submittedName>
        <fullName evidence="1">DUF72 domain-containing protein</fullName>
    </submittedName>
</protein>
<accession>A0A853IPF0</accession>
<dbReference type="Pfam" id="PF01904">
    <property type="entry name" value="DUF72"/>
    <property type="match status" value="1"/>
</dbReference>
<dbReference type="EMBL" id="JACCKX010000001">
    <property type="protein sequence ID" value="NZA02346.1"/>
    <property type="molecule type" value="Genomic_DNA"/>
</dbReference>
<dbReference type="Gene3D" id="3.20.20.410">
    <property type="entry name" value="Protein of unknown function UPF0759"/>
    <property type="match status" value="1"/>
</dbReference>
<gene>
    <name evidence="1" type="ORF">H0I39_12310</name>
</gene>
<dbReference type="AlphaFoldDB" id="A0A853IPF0"/>
<keyword evidence="2" id="KW-1185">Reference proteome</keyword>
<evidence type="ECO:0000313" key="1">
    <source>
        <dbReference type="EMBL" id="NZA02346.1"/>
    </source>
</evidence>
<name>A0A853IPF0_9BURK</name>
<dbReference type="PANTHER" id="PTHR30348:SF14">
    <property type="entry name" value="BLR8050 PROTEIN"/>
    <property type="match status" value="1"/>
</dbReference>
<dbReference type="RefSeq" id="WP_180550688.1">
    <property type="nucleotide sequence ID" value="NZ_JACCKX010000001.1"/>
</dbReference>
<dbReference type="Proteomes" id="UP000589716">
    <property type="component" value="Unassembled WGS sequence"/>
</dbReference>
<proteinExistence type="predicted"/>
<organism evidence="1 2">
    <name type="scientific">Ottowia beijingensis</name>
    <dbReference type="NCBI Taxonomy" id="1207057"/>
    <lineage>
        <taxon>Bacteria</taxon>
        <taxon>Pseudomonadati</taxon>
        <taxon>Pseudomonadota</taxon>
        <taxon>Betaproteobacteria</taxon>
        <taxon>Burkholderiales</taxon>
        <taxon>Comamonadaceae</taxon>
        <taxon>Ottowia</taxon>
    </lineage>
</organism>